<dbReference type="OrthoDB" id="8846308at2"/>
<dbReference type="GO" id="GO:0032259">
    <property type="term" value="P:methylation"/>
    <property type="evidence" value="ECO:0007669"/>
    <property type="project" value="UniProtKB-KW"/>
</dbReference>
<reference evidence="2 3" key="1">
    <citation type="submission" date="2019-06" db="EMBL/GenBank/DDBJ databases">
        <title>Lysobacter alkalisoli sp. nov. isolated from saline-alkali soil.</title>
        <authorList>
            <person name="Sun J.-Q."/>
            <person name="Xu L."/>
        </authorList>
    </citation>
    <scope>NUCLEOTIDE SEQUENCE [LARGE SCALE GENOMIC DNA]</scope>
    <source>
        <strain evidence="2 3">SJ-36</strain>
    </source>
</reference>
<dbReference type="SUPFAM" id="SSF53335">
    <property type="entry name" value="S-adenosyl-L-methionine-dependent methyltransferases"/>
    <property type="match status" value="1"/>
</dbReference>
<protein>
    <submittedName>
        <fullName evidence="2">Methyltransferase, TIGR04325 family</fullName>
        <ecNumber evidence="2">2.1.1.-</ecNumber>
    </submittedName>
</protein>
<sequence length="302" mass="34280">MRIHIASRIMELPLLSLLARPLYRRYFRRPYRHGNIYLGVYDQYEEALAAARALTSERLPPTYDVEAAGGLYLSQLRRLRTCDYAALFWLEQAIAGGTRRVFDLGGHIGLAYYAFDRYLGLPDDLDWCVLDVPQVMEAGRHHAREHDPKQRLRFATGPADADGCDFLLSTGALQYLDYSLPDLLAGLASPPAHVLFNLSPMHPQRSFFTLQNLGIAICPYRVMGIAELTARMQALGYEVRDRWELPERHVRIPFAPEYAIDRYYGFYFQRVPAGARKAERPAGRGVQGDCHEGDAQRLSTGT</sequence>
<dbReference type="KEGG" id="lyj:FKV23_02940"/>
<dbReference type="AlphaFoldDB" id="A0A514BP62"/>
<dbReference type="GO" id="GO:0008168">
    <property type="term" value="F:methyltransferase activity"/>
    <property type="evidence" value="ECO:0007669"/>
    <property type="project" value="UniProtKB-KW"/>
</dbReference>
<accession>A0A514BP62</accession>
<proteinExistence type="predicted"/>
<dbReference type="Proteomes" id="UP000317199">
    <property type="component" value="Chromosome"/>
</dbReference>
<feature type="region of interest" description="Disordered" evidence="1">
    <location>
        <begin position="279"/>
        <end position="302"/>
    </location>
</feature>
<dbReference type="NCBIfam" id="TIGR04325">
    <property type="entry name" value="MTase_LIC12133"/>
    <property type="match status" value="1"/>
</dbReference>
<keyword evidence="3" id="KW-1185">Reference proteome</keyword>
<gene>
    <name evidence="2" type="ORF">FKV23_02940</name>
</gene>
<evidence type="ECO:0000313" key="2">
    <source>
        <dbReference type="EMBL" id="QDH69166.1"/>
    </source>
</evidence>
<evidence type="ECO:0000313" key="3">
    <source>
        <dbReference type="Proteomes" id="UP000317199"/>
    </source>
</evidence>
<keyword evidence="2" id="KW-0808">Transferase</keyword>
<dbReference type="InterPro" id="IPR027612">
    <property type="entry name" value="Put_MTase_LIC12133"/>
</dbReference>
<dbReference type="EC" id="2.1.1.-" evidence="2"/>
<organism evidence="2 3">
    <name type="scientific">Marilutibacter alkalisoli</name>
    <dbReference type="NCBI Taxonomy" id="2591633"/>
    <lineage>
        <taxon>Bacteria</taxon>
        <taxon>Pseudomonadati</taxon>
        <taxon>Pseudomonadota</taxon>
        <taxon>Gammaproteobacteria</taxon>
        <taxon>Lysobacterales</taxon>
        <taxon>Lysobacteraceae</taxon>
        <taxon>Marilutibacter</taxon>
    </lineage>
</organism>
<name>A0A514BP62_9GAMM</name>
<dbReference type="InterPro" id="IPR029063">
    <property type="entry name" value="SAM-dependent_MTases_sf"/>
</dbReference>
<keyword evidence="2" id="KW-0489">Methyltransferase</keyword>
<dbReference type="EMBL" id="CP041242">
    <property type="protein sequence ID" value="QDH69166.1"/>
    <property type="molecule type" value="Genomic_DNA"/>
</dbReference>
<evidence type="ECO:0000256" key="1">
    <source>
        <dbReference type="SAM" id="MobiDB-lite"/>
    </source>
</evidence>